<dbReference type="Gene3D" id="3.40.50.2300">
    <property type="match status" value="1"/>
</dbReference>
<evidence type="ECO:0000313" key="10">
    <source>
        <dbReference type="EMBL" id="CAE09963.1"/>
    </source>
</evidence>
<gene>
    <name evidence="10" type="ordered locus">WS0853</name>
</gene>
<dbReference type="InterPro" id="IPR039420">
    <property type="entry name" value="WalR-like"/>
</dbReference>
<dbReference type="SMART" id="SM00448">
    <property type="entry name" value="REC"/>
    <property type="match status" value="1"/>
</dbReference>
<dbReference type="InterPro" id="IPR011006">
    <property type="entry name" value="CheY-like_superfamily"/>
</dbReference>
<keyword evidence="2" id="KW-0902">Two-component regulatory system</keyword>
<dbReference type="GO" id="GO:0006355">
    <property type="term" value="P:regulation of DNA-templated transcription"/>
    <property type="evidence" value="ECO:0007669"/>
    <property type="project" value="InterPro"/>
</dbReference>
<evidence type="ECO:0000256" key="6">
    <source>
        <dbReference type="PROSITE-ProRule" id="PRU00169"/>
    </source>
</evidence>
<feature type="DNA-binding region" description="OmpR/PhoB-type" evidence="7">
    <location>
        <begin position="130"/>
        <end position="224"/>
    </location>
</feature>
<dbReference type="InterPro" id="IPR001867">
    <property type="entry name" value="OmpR/PhoB-type_DNA-bd"/>
</dbReference>
<accession>Q7M9K4</accession>
<dbReference type="GO" id="GO:0032993">
    <property type="term" value="C:protein-DNA complex"/>
    <property type="evidence" value="ECO:0007669"/>
    <property type="project" value="TreeGrafter"/>
</dbReference>
<dbReference type="PROSITE" id="PS50110">
    <property type="entry name" value="RESPONSE_REGULATORY"/>
    <property type="match status" value="1"/>
</dbReference>
<dbReference type="Pfam" id="PF00486">
    <property type="entry name" value="Trans_reg_C"/>
    <property type="match status" value="1"/>
</dbReference>
<dbReference type="PANTHER" id="PTHR48111">
    <property type="entry name" value="REGULATOR OF RPOS"/>
    <property type="match status" value="1"/>
</dbReference>
<dbReference type="KEGG" id="wsu:WS0853"/>
<evidence type="ECO:0000259" key="8">
    <source>
        <dbReference type="PROSITE" id="PS50110"/>
    </source>
</evidence>
<dbReference type="RefSeq" id="WP_011138760.1">
    <property type="nucleotide sequence ID" value="NC_005090.1"/>
</dbReference>
<feature type="domain" description="OmpR/PhoB-type" evidence="9">
    <location>
        <begin position="130"/>
        <end position="224"/>
    </location>
</feature>
<dbReference type="GO" id="GO:0000976">
    <property type="term" value="F:transcription cis-regulatory region binding"/>
    <property type="evidence" value="ECO:0007669"/>
    <property type="project" value="TreeGrafter"/>
</dbReference>
<dbReference type="Gene3D" id="1.10.10.10">
    <property type="entry name" value="Winged helix-like DNA-binding domain superfamily/Winged helix DNA-binding domain"/>
    <property type="match status" value="1"/>
</dbReference>
<dbReference type="SMART" id="SM00862">
    <property type="entry name" value="Trans_reg_C"/>
    <property type="match status" value="1"/>
</dbReference>
<keyword evidence="11" id="KW-1185">Reference proteome</keyword>
<feature type="modified residue" description="4-aspartylphosphate" evidence="6">
    <location>
        <position position="57"/>
    </location>
</feature>
<evidence type="ECO:0000256" key="1">
    <source>
        <dbReference type="ARBA" id="ARBA00022553"/>
    </source>
</evidence>
<sequence>MKSLKRFNLLFLEDNETFARHMLELLSRFFAQVFHAKSMKGALELLEREKIHAILSDIRIEDGNALEFISKIRQQDTHIPITVLSAHKDEDFLLKAIPLGLGEYLIKPVEFEVLMASLGRMAEALDRLYGRVECFGENLGFYKEERVVIKGEERCPLTPSEARLLELLLAHRGRVLSKEQLEEWLYPEGVVSDSALKNLVLRLRKKIGQESIENIPQIGYKISK</sequence>
<evidence type="ECO:0000313" key="11">
    <source>
        <dbReference type="Proteomes" id="UP000000422"/>
    </source>
</evidence>
<organism evidence="11">
    <name type="scientific">Wolinella succinogenes (strain ATCC 29543 / DSM 1740 / CCUG 13145 / JCM 31913 / LMG 7466 / NCTC 11488 / FDC 602W)</name>
    <name type="common">Vibrio succinogenes</name>
    <dbReference type="NCBI Taxonomy" id="273121"/>
    <lineage>
        <taxon>Bacteria</taxon>
        <taxon>Pseudomonadati</taxon>
        <taxon>Campylobacterota</taxon>
        <taxon>Epsilonproteobacteria</taxon>
        <taxon>Campylobacterales</taxon>
        <taxon>Helicobacteraceae</taxon>
        <taxon>Wolinella</taxon>
    </lineage>
</organism>
<dbReference type="Proteomes" id="UP000000422">
    <property type="component" value="Chromosome"/>
</dbReference>
<feature type="domain" description="Response regulatory" evidence="8">
    <location>
        <begin position="8"/>
        <end position="122"/>
    </location>
</feature>
<dbReference type="InterPro" id="IPR036388">
    <property type="entry name" value="WH-like_DNA-bd_sf"/>
</dbReference>
<evidence type="ECO:0000256" key="4">
    <source>
        <dbReference type="ARBA" id="ARBA00023125"/>
    </source>
</evidence>
<evidence type="ECO:0000256" key="5">
    <source>
        <dbReference type="ARBA" id="ARBA00023163"/>
    </source>
</evidence>
<evidence type="ECO:0000256" key="3">
    <source>
        <dbReference type="ARBA" id="ARBA00023015"/>
    </source>
</evidence>
<dbReference type="CDD" id="cd00383">
    <property type="entry name" value="trans_reg_C"/>
    <property type="match status" value="1"/>
</dbReference>
<keyword evidence="3" id="KW-0805">Transcription regulation</keyword>
<dbReference type="PANTHER" id="PTHR48111:SF1">
    <property type="entry name" value="TWO-COMPONENT RESPONSE REGULATOR ORR33"/>
    <property type="match status" value="1"/>
</dbReference>
<proteinExistence type="predicted"/>
<reference evidence="10 11" key="1">
    <citation type="journal article" date="2003" name="Proc. Natl. Acad. Sci. U.S.A.">
        <title>Complete genome sequence and analysis of Wolinella succinogenes.</title>
        <authorList>
            <person name="Baar C."/>
            <person name="Eppinger M."/>
            <person name="Raddatz G."/>
            <person name="Simon JM."/>
            <person name="Lanz C."/>
            <person name="Klimmek O."/>
            <person name="Nandakumar R."/>
            <person name="Gross R."/>
            <person name="Rosinus A."/>
            <person name="Keller H."/>
            <person name="Jagtap P."/>
            <person name="Linke B."/>
            <person name="Meyer F."/>
            <person name="Lederer H."/>
            <person name="Schuster S.C."/>
        </authorList>
    </citation>
    <scope>NUCLEOTIDE SEQUENCE [LARGE SCALE GENOMIC DNA]</scope>
    <source>
        <strain evidence="11">ATCC 29543 / DSM 1740 / CCUG 13145 / JCM 31913 / LMG 7466 / NCTC 11488 / FDC 602W</strain>
    </source>
</reference>
<dbReference type="HOGENOM" id="CLU_000445_30_3_7"/>
<dbReference type="GO" id="GO:0005829">
    <property type="term" value="C:cytosol"/>
    <property type="evidence" value="ECO:0007669"/>
    <property type="project" value="TreeGrafter"/>
</dbReference>
<keyword evidence="4 7" id="KW-0238">DNA-binding</keyword>
<dbReference type="InterPro" id="IPR001789">
    <property type="entry name" value="Sig_transdc_resp-reg_receiver"/>
</dbReference>
<dbReference type="Pfam" id="PF00072">
    <property type="entry name" value="Response_reg"/>
    <property type="match status" value="1"/>
</dbReference>
<dbReference type="SUPFAM" id="SSF52172">
    <property type="entry name" value="CheY-like"/>
    <property type="match status" value="1"/>
</dbReference>
<dbReference type="EMBL" id="BX571659">
    <property type="protein sequence ID" value="CAE09963.1"/>
    <property type="molecule type" value="Genomic_DNA"/>
</dbReference>
<protein>
    <submittedName>
        <fullName evidence="10">PUTATIVE TWO-COMPONENT REGULATOR</fullName>
    </submittedName>
</protein>
<keyword evidence="5" id="KW-0804">Transcription</keyword>
<dbReference type="CDD" id="cd00156">
    <property type="entry name" value="REC"/>
    <property type="match status" value="1"/>
</dbReference>
<evidence type="ECO:0000256" key="2">
    <source>
        <dbReference type="ARBA" id="ARBA00023012"/>
    </source>
</evidence>
<evidence type="ECO:0000256" key="7">
    <source>
        <dbReference type="PROSITE-ProRule" id="PRU01091"/>
    </source>
</evidence>
<dbReference type="PROSITE" id="PS51755">
    <property type="entry name" value="OMPR_PHOB"/>
    <property type="match status" value="1"/>
</dbReference>
<keyword evidence="1 6" id="KW-0597">Phosphoprotein</keyword>
<dbReference type="AlphaFoldDB" id="Q7M9K4"/>
<dbReference type="STRING" id="273121.WS0853"/>
<dbReference type="eggNOG" id="COG0745">
    <property type="taxonomic scope" value="Bacteria"/>
</dbReference>
<evidence type="ECO:0000259" key="9">
    <source>
        <dbReference type="PROSITE" id="PS51755"/>
    </source>
</evidence>
<dbReference type="GO" id="GO:0000156">
    <property type="term" value="F:phosphorelay response regulator activity"/>
    <property type="evidence" value="ECO:0007669"/>
    <property type="project" value="TreeGrafter"/>
</dbReference>
<name>Q7M9K4_WOLSU</name>